<dbReference type="InterPro" id="IPR011604">
    <property type="entry name" value="PDDEXK-like_dom_sf"/>
</dbReference>
<evidence type="ECO:0000313" key="3">
    <source>
        <dbReference type="Proteomes" id="UP000807825"/>
    </source>
</evidence>
<evidence type="ECO:0000259" key="1">
    <source>
        <dbReference type="Pfam" id="PF12705"/>
    </source>
</evidence>
<dbReference type="InterPro" id="IPR038726">
    <property type="entry name" value="PDDEXK_AddAB-type"/>
</dbReference>
<gene>
    <name evidence="2" type="ORF">HY912_14690</name>
</gene>
<name>A0A9D6V4Y6_9BACT</name>
<protein>
    <submittedName>
        <fullName evidence="2">PD-(D/E)XK nuclease family protein</fullName>
    </submittedName>
</protein>
<feature type="domain" description="PD-(D/E)XK endonuclease-like" evidence="1">
    <location>
        <begin position="10"/>
        <end position="255"/>
    </location>
</feature>
<reference evidence="2" key="1">
    <citation type="submission" date="2020-07" db="EMBL/GenBank/DDBJ databases">
        <title>Huge and variable diversity of episymbiotic CPR bacteria and DPANN archaea in groundwater ecosystems.</title>
        <authorList>
            <person name="He C.Y."/>
            <person name="Keren R."/>
            <person name="Whittaker M."/>
            <person name="Farag I.F."/>
            <person name="Doudna J."/>
            <person name="Cate J.H.D."/>
            <person name="Banfield J.F."/>
        </authorList>
    </citation>
    <scope>NUCLEOTIDE SEQUENCE</scope>
    <source>
        <strain evidence="2">NC_groundwater_1664_Pr3_B-0.1um_52_9</strain>
    </source>
</reference>
<organism evidence="2 3">
    <name type="scientific">Desulfomonile tiedjei</name>
    <dbReference type="NCBI Taxonomy" id="2358"/>
    <lineage>
        <taxon>Bacteria</taxon>
        <taxon>Pseudomonadati</taxon>
        <taxon>Thermodesulfobacteriota</taxon>
        <taxon>Desulfomonilia</taxon>
        <taxon>Desulfomonilales</taxon>
        <taxon>Desulfomonilaceae</taxon>
        <taxon>Desulfomonile</taxon>
    </lineage>
</organism>
<dbReference type="AlphaFoldDB" id="A0A9D6V4Y6"/>
<sequence length="258" mass="29269">MNDQAQEKPHLSYSQINTYCTCPLKYRFHYIDRIEPPFTAAPLAFGSAIHEAVGAFYQSCLEGDPLSAGNIHDVYRQAWESHAKERPIRFSNGDSAESLTEKAKRMLEVFHAEFDPAVQIIGIEEPFEVDLGKRMPPLVGWIDVVEQAPEGTVTVADLKTASKRYSDNTVHANMQLTCYSLGAQTLGFNGDTRFRLDVLLKTQNPELIRYETTRTDANRDRFLKLVKSVWQGIKKEVFFPKADWQCGQCPFADPCGQW</sequence>
<proteinExistence type="predicted"/>
<dbReference type="Gene3D" id="3.90.320.10">
    <property type="match status" value="1"/>
</dbReference>
<dbReference type="Proteomes" id="UP000807825">
    <property type="component" value="Unassembled WGS sequence"/>
</dbReference>
<dbReference type="EMBL" id="JACRDE010000385">
    <property type="protein sequence ID" value="MBI5250735.1"/>
    <property type="molecule type" value="Genomic_DNA"/>
</dbReference>
<evidence type="ECO:0000313" key="2">
    <source>
        <dbReference type="EMBL" id="MBI5250735.1"/>
    </source>
</evidence>
<comment type="caution">
    <text evidence="2">The sequence shown here is derived from an EMBL/GenBank/DDBJ whole genome shotgun (WGS) entry which is preliminary data.</text>
</comment>
<dbReference type="Pfam" id="PF12705">
    <property type="entry name" value="PDDEXK_1"/>
    <property type="match status" value="1"/>
</dbReference>
<accession>A0A9D6V4Y6</accession>